<gene>
    <name evidence="5" type="ORF">GA0071312_0516</name>
    <name evidence="4" type="ORF">HLUCCO17_03200</name>
</gene>
<dbReference type="GO" id="GO:0043164">
    <property type="term" value="P:Gram-negative-bacterium-type cell wall biogenesis"/>
    <property type="evidence" value="ECO:0007669"/>
    <property type="project" value="TreeGrafter"/>
</dbReference>
<feature type="domain" description="DUF218" evidence="3">
    <location>
        <begin position="68"/>
        <end position="184"/>
    </location>
</feature>
<dbReference type="Proteomes" id="UP000050497">
    <property type="component" value="Unassembled WGS sequence"/>
</dbReference>
<evidence type="ECO:0000313" key="7">
    <source>
        <dbReference type="Proteomes" id="UP000182800"/>
    </source>
</evidence>
<dbReference type="AlphaFoldDB" id="A0A0P7XAB4"/>
<organism evidence="4 6">
    <name type="scientific">Saliniramus fredricksonii</name>
    <dbReference type="NCBI Taxonomy" id="1653334"/>
    <lineage>
        <taxon>Bacteria</taxon>
        <taxon>Pseudomonadati</taxon>
        <taxon>Pseudomonadota</taxon>
        <taxon>Alphaproteobacteria</taxon>
        <taxon>Hyphomicrobiales</taxon>
        <taxon>Salinarimonadaceae</taxon>
        <taxon>Saliniramus</taxon>
    </lineage>
</organism>
<dbReference type="OrthoDB" id="9812311at2"/>
<dbReference type="GO" id="GO:0000270">
    <property type="term" value="P:peptidoglycan metabolic process"/>
    <property type="evidence" value="ECO:0007669"/>
    <property type="project" value="TreeGrafter"/>
</dbReference>
<dbReference type="InterPro" id="IPR051599">
    <property type="entry name" value="Cell_Envelope_Assoc"/>
</dbReference>
<feature type="transmembrane region" description="Helical" evidence="2">
    <location>
        <begin position="27"/>
        <end position="51"/>
    </location>
</feature>
<protein>
    <submittedName>
        <fullName evidence="5">Uncharacterized SAM-binding protein YcdF, DUF218 family</fullName>
    </submittedName>
</protein>
<sequence>MAADEENRAWRQHAAGPARKRAGRLRLVLRAMLALPLIAALLLAGGFLIFVDTLDGYRHAGDPPRVQGIVALTGGSQRVADAIALLSRGFADRLLISGVNERTTRSQIARLNPGQKDWLECCVDLDHRARNTIGNAIETRRWVTERGFEAIIVVTSNYHMPRTMLELDNAMPDVAKYAHAVSPTDMEVSRWWRDGSTFRLLGQEYLKFLMVWARTQFENDPELSRLAEILSRQPHSHGGAEAAPGEASGEVSGAE</sequence>
<keyword evidence="2" id="KW-0472">Membrane</keyword>
<comment type="caution">
    <text evidence="4">The sequence shown here is derived from an EMBL/GenBank/DDBJ whole genome shotgun (WGS) entry which is preliminary data.</text>
</comment>
<evidence type="ECO:0000256" key="2">
    <source>
        <dbReference type="SAM" id="Phobius"/>
    </source>
</evidence>
<evidence type="ECO:0000313" key="4">
    <source>
        <dbReference type="EMBL" id="KPQ12184.1"/>
    </source>
</evidence>
<evidence type="ECO:0000313" key="6">
    <source>
        <dbReference type="Proteomes" id="UP000050497"/>
    </source>
</evidence>
<dbReference type="STRING" id="1653334.GA0071312_0516"/>
<dbReference type="RefSeq" id="WP_074443490.1">
    <property type="nucleotide sequence ID" value="NZ_FMBM01000001.1"/>
</dbReference>
<evidence type="ECO:0000256" key="1">
    <source>
        <dbReference type="SAM" id="MobiDB-lite"/>
    </source>
</evidence>
<keyword evidence="7" id="KW-1185">Reference proteome</keyword>
<name>A0A0P7XAB4_9HYPH</name>
<dbReference type="InterPro" id="IPR014729">
    <property type="entry name" value="Rossmann-like_a/b/a_fold"/>
</dbReference>
<dbReference type="Pfam" id="PF02698">
    <property type="entry name" value="DUF218"/>
    <property type="match status" value="1"/>
</dbReference>
<dbReference type="GO" id="GO:0005886">
    <property type="term" value="C:plasma membrane"/>
    <property type="evidence" value="ECO:0007669"/>
    <property type="project" value="TreeGrafter"/>
</dbReference>
<feature type="region of interest" description="Disordered" evidence="1">
    <location>
        <begin position="231"/>
        <end position="255"/>
    </location>
</feature>
<dbReference type="CDD" id="cd06259">
    <property type="entry name" value="YdcF-like"/>
    <property type="match status" value="1"/>
</dbReference>
<dbReference type="EMBL" id="FMBM01000001">
    <property type="protein sequence ID" value="SCC78829.1"/>
    <property type="molecule type" value="Genomic_DNA"/>
</dbReference>
<accession>A0A0P7XAB4</accession>
<reference evidence="4 6" key="1">
    <citation type="submission" date="2015-09" db="EMBL/GenBank/DDBJ databases">
        <title>Identification and resolution of microdiversity through metagenomic sequencing of parallel consortia.</title>
        <authorList>
            <person name="Nelson W.C."/>
            <person name="Romine M.F."/>
            <person name="Lindemann S.R."/>
        </authorList>
    </citation>
    <scope>NUCLEOTIDE SEQUENCE [LARGE SCALE GENOMIC DNA]</scope>
    <source>
        <strain evidence="4">HL-109</strain>
    </source>
</reference>
<evidence type="ECO:0000259" key="3">
    <source>
        <dbReference type="Pfam" id="PF02698"/>
    </source>
</evidence>
<dbReference type="EMBL" id="LJSX01000003">
    <property type="protein sequence ID" value="KPQ12184.1"/>
    <property type="molecule type" value="Genomic_DNA"/>
</dbReference>
<dbReference type="PATRIC" id="fig|1653334.4.peg.3243"/>
<dbReference type="Proteomes" id="UP000182800">
    <property type="component" value="Unassembled WGS sequence"/>
</dbReference>
<dbReference type="Gene3D" id="3.40.50.620">
    <property type="entry name" value="HUPs"/>
    <property type="match status" value="1"/>
</dbReference>
<dbReference type="PANTHER" id="PTHR30336:SF4">
    <property type="entry name" value="ENVELOPE BIOGENESIS FACTOR ELYC"/>
    <property type="match status" value="1"/>
</dbReference>
<dbReference type="PANTHER" id="PTHR30336">
    <property type="entry name" value="INNER MEMBRANE PROTEIN, PROBABLE PERMEASE"/>
    <property type="match status" value="1"/>
</dbReference>
<reference evidence="5 7" key="2">
    <citation type="submission" date="2016-08" db="EMBL/GenBank/DDBJ databases">
        <authorList>
            <person name="Varghese N."/>
            <person name="Submissions Spin"/>
        </authorList>
    </citation>
    <scope>NUCLEOTIDE SEQUENCE [LARGE SCALE GENOMIC DNA]</scope>
    <source>
        <strain evidence="5 7">HL-109</strain>
    </source>
</reference>
<proteinExistence type="predicted"/>
<feature type="compositionally biased region" description="Low complexity" evidence="1">
    <location>
        <begin position="239"/>
        <end position="255"/>
    </location>
</feature>
<keyword evidence="2" id="KW-1133">Transmembrane helix</keyword>
<dbReference type="InterPro" id="IPR003848">
    <property type="entry name" value="DUF218"/>
</dbReference>
<keyword evidence="2" id="KW-0812">Transmembrane</keyword>
<evidence type="ECO:0000313" key="5">
    <source>
        <dbReference type="EMBL" id="SCC78829.1"/>
    </source>
</evidence>